<dbReference type="SUPFAM" id="SSF53187">
    <property type="entry name" value="Zn-dependent exopeptidases"/>
    <property type="match status" value="1"/>
</dbReference>
<evidence type="ECO:0000259" key="5">
    <source>
        <dbReference type="Pfam" id="PF24827"/>
    </source>
</evidence>
<accession>Q1H1L5</accession>
<dbReference type="EMBL" id="CP000284">
    <property type="protein sequence ID" value="ABE49622.1"/>
    <property type="molecule type" value="Genomic_DNA"/>
</dbReference>
<dbReference type="STRING" id="265072.Mfla_1354"/>
<name>Q1H1L5_METFK</name>
<keyword evidence="7" id="KW-1185">Reference proteome</keyword>
<evidence type="ECO:0000313" key="7">
    <source>
        <dbReference type="Proteomes" id="UP000002440"/>
    </source>
</evidence>
<dbReference type="AlphaFoldDB" id="Q1H1L5"/>
<dbReference type="Gene3D" id="3.40.630.10">
    <property type="entry name" value="Zn peptidases"/>
    <property type="match status" value="1"/>
</dbReference>
<dbReference type="PANTHER" id="PTHR15162:SF7">
    <property type="entry name" value="SUCCINYLGLUTAMATE DESUCCINYLASE"/>
    <property type="match status" value="1"/>
</dbReference>
<organism evidence="6 7">
    <name type="scientific">Methylobacillus flagellatus (strain ATCC 51484 / DSM 6875 / VKM B-1610 / KT)</name>
    <dbReference type="NCBI Taxonomy" id="265072"/>
    <lineage>
        <taxon>Bacteria</taxon>
        <taxon>Pseudomonadati</taxon>
        <taxon>Pseudomonadota</taxon>
        <taxon>Betaproteobacteria</taxon>
        <taxon>Nitrosomonadales</taxon>
        <taxon>Methylophilaceae</taxon>
        <taxon>Methylobacillus</taxon>
    </lineage>
</organism>
<keyword evidence="4" id="KW-0862">Zinc</keyword>
<comment type="cofactor">
    <cofactor evidence="1">
        <name>Zn(2+)</name>
        <dbReference type="ChEBI" id="CHEBI:29105"/>
    </cofactor>
</comment>
<feature type="domain" description="Succinylglutamate desuccinylase/Aspartoacylase catalytic" evidence="5">
    <location>
        <begin position="15"/>
        <end position="113"/>
    </location>
</feature>
<evidence type="ECO:0000256" key="1">
    <source>
        <dbReference type="ARBA" id="ARBA00001947"/>
    </source>
</evidence>
<dbReference type="GO" id="GO:0005829">
    <property type="term" value="C:cytosol"/>
    <property type="evidence" value="ECO:0007669"/>
    <property type="project" value="TreeGrafter"/>
</dbReference>
<dbReference type="PANTHER" id="PTHR15162">
    <property type="entry name" value="ASPARTOACYLASE"/>
    <property type="match status" value="1"/>
</dbReference>
<dbReference type="Pfam" id="PF24827">
    <property type="entry name" value="AstE_AspA_cat"/>
    <property type="match status" value="1"/>
</dbReference>
<dbReference type="RefSeq" id="WP_011479576.1">
    <property type="nucleotide sequence ID" value="NC_007947.1"/>
</dbReference>
<dbReference type="eggNOG" id="COG3608">
    <property type="taxonomic scope" value="Bacteria"/>
</dbReference>
<keyword evidence="2" id="KW-0479">Metal-binding</keyword>
<evidence type="ECO:0000256" key="3">
    <source>
        <dbReference type="ARBA" id="ARBA00022801"/>
    </source>
</evidence>
<evidence type="ECO:0000256" key="2">
    <source>
        <dbReference type="ARBA" id="ARBA00022723"/>
    </source>
</evidence>
<dbReference type="InterPro" id="IPR055438">
    <property type="entry name" value="AstE_AspA_cat"/>
</dbReference>
<evidence type="ECO:0000256" key="4">
    <source>
        <dbReference type="ARBA" id="ARBA00022833"/>
    </source>
</evidence>
<proteinExistence type="predicted"/>
<dbReference type="InterPro" id="IPR050178">
    <property type="entry name" value="AspA/AstE_fam"/>
</dbReference>
<keyword evidence="3" id="KW-0378">Hydrolase</keyword>
<reference evidence="6 7" key="1">
    <citation type="submission" date="2006-03" db="EMBL/GenBank/DDBJ databases">
        <title>Complete sequence of Methylobacillus flagellatus KT.</title>
        <authorList>
            <consortium name="US DOE Joint Genome Institute"/>
            <person name="Copeland A."/>
            <person name="Lucas S."/>
            <person name="Lapidus A."/>
            <person name="Barry K."/>
            <person name="Detter J.C."/>
            <person name="Glavina del Rio T."/>
            <person name="Hammon N."/>
            <person name="Israni S."/>
            <person name="Dalin E."/>
            <person name="Tice H."/>
            <person name="Pitluck S."/>
            <person name="Brettin T."/>
            <person name="Bruce D."/>
            <person name="Han C."/>
            <person name="Tapia R."/>
            <person name="Saunders E."/>
            <person name="Gilna P."/>
            <person name="Schmutz J."/>
            <person name="Larimer F."/>
            <person name="Land M."/>
            <person name="Kyrpides N."/>
            <person name="Anderson I."/>
            <person name="Richardson P."/>
        </authorList>
    </citation>
    <scope>NUCLEOTIDE SEQUENCE [LARGE SCALE GENOMIC DNA]</scope>
    <source>
        <strain evidence="7">KT / ATCC 51484 / DSM 6875</strain>
    </source>
</reference>
<gene>
    <name evidence="6" type="ordered locus">Mfla_1354</name>
</gene>
<protein>
    <submittedName>
        <fullName evidence="6">Succinylglutamate desuccinylase/aspartoacylase</fullName>
    </submittedName>
</protein>
<dbReference type="GO" id="GO:0046872">
    <property type="term" value="F:metal ion binding"/>
    <property type="evidence" value="ECO:0007669"/>
    <property type="project" value="UniProtKB-KW"/>
</dbReference>
<dbReference type="Proteomes" id="UP000002440">
    <property type="component" value="Chromosome"/>
</dbReference>
<dbReference type="GO" id="GO:0016788">
    <property type="term" value="F:hydrolase activity, acting on ester bonds"/>
    <property type="evidence" value="ECO:0007669"/>
    <property type="project" value="InterPro"/>
</dbReference>
<dbReference type="KEGG" id="mfa:Mfla_1354"/>
<dbReference type="OrthoDB" id="9774976at2"/>
<sequence length="313" mass="34855">MSHHFESISFCGTQPGKRLIVLGGVHGNEPCGTLAIRRVVDELKSGALTILAGSVTFVPVCNPLARAQYTRAGERNLNRKLFPTKNPQQFEDHVANWLCPLLASHDVLLDLHSFHTPGEPFAMLGPKNNQGSLEPFEHDVEEEALARHLGVKLFVDGWLDTYANGVAQRQVRLDKEGADVRYGVGTTEYMRSQGGYGLTLECGQHEDAEAPAVAYRAILNTLAWLGLSGHDKPEETRGRRTLRLFEVVDKHHASDRLAREWRGFERLEAGTLIGTRHDGEEIRPTETVYIVFPNPGAEPGSEWFYLARAVERV</sequence>
<dbReference type="HOGENOM" id="CLU_803962_0_0_4"/>
<evidence type="ECO:0000313" key="6">
    <source>
        <dbReference type="EMBL" id="ABE49622.1"/>
    </source>
</evidence>